<organism evidence="1 2">
    <name type="scientific">Dioscorea alata</name>
    <name type="common">Purple yam</name>
    <dbReference type="NCBI Taxonomy" id="55571"/>
    <lineage>
        <taxon>Eukaryota</taxon>
        <taxon>Viridiplantae</taxon>
        <taxon>Streptophyta</taxon>
        <taxon>Embryophyta</taxon>
        <taxon>Tracheophyta</taxon>
        <taxon>Spermatophyta</taxon>
        <taxon>Magnoliopsida</taxon>
        <taxon>Liliopsida</taxon>
        <taxon>Dioscoreales</taxon>
        <taxon>Dioscoreaceae</taxon>
        <taxon>Dioscorea</taxon>
    </lineage>
</organism>
<comment type="caution">
    <text evidence="1">The sequence shown here is derived from an EMBL/GenBank/DDBJ whole genome shotgun (WGS) entry which is preliminary data.</text>
</comment>
<sequence length="58" mass="6326">MFMGKVHEQYLQNQRVCLSGDPSGGSSMWPLVRSLGVHGPMVSISCPNGKLRRKDPVG</sequence>
<gene>
    <name evidence="1" type="ORF">IHE45_01G000100</name>
</gene>
<accession>A0ACB7WSD5</accession>
<protein>
    <submittedName>
        <fullName evidence="1">Uncharacterized protein</fullName>
    </submittedName>
</protein>
<dbReference type="Proteomes" id="UP000827976">
    <property type="component" value="Chromosome 1"/>
</dbReference>
<evidence type="ECO:0000313" key="1">
    <source>
        <dbReference type="EMBL" id="KAH7691452.1"/>
    </source>
</evidence>
<reference evidence="2" key="1">
    <citation type="journal article" date="2022" name="Nat. Commun.">
        <title>Chromosome evolution and the genetic basis of agronomically important traits in greater yam.</title>
        <authorList>
            <person name="Bredeson J.V."/>
            <person name="Lyons J.B."/>
            <person name="Oniyinde I.O."/>
            <person name="Okereke N.R."/>
            <person name="Kolade O."/>
            <person name="Nnabue I."/>
            <person name="Nwadili C.O."/>
            <person name="Hribova E."/>
            <person name="Parker M."/>
            <person name="Nwogha J."/>
            <person name="Shu S."/>
            <person name="Carlson J."/>
            <person name="Kariba R."/>
            <person name="Muthemba S."/>
            <person name="Knop K."/>
            <person name="Barton G.J."/>
            <person name="Sherwood A.V."/>
            <person name="Lopez-Montes A."/>
            <person name="Asiedu R."/>
            <person name="Jamnadass R."/>
            <person name="Muchugi A."/>
            <person name="Goodstein D."/>
            <person name="Egesi C.N."/>
            <person name="Featherston J."/>
            <person name="Asfaw A."/>
            <person name="Simpson G.G."/>
            <person name="Dolezel J."/>
            <person name="Hendre P.S."/>
            <person name="Van Deynze A."/>
            <person name="Kumar P.L."/>
            <person name="Obidiegwu J.E."/>
            <person name="Bhattacharjee R."/>
            <person name="Rokhsar D.S."/>
        </authorList>
    </citation>
    <scope>NUCLEOTIDE SEQUENCE [LARGE SCALE GENOMIC DNA]</scope>
    <source>
        <strain evidence="2">cv. TDa95/00328</strain>
    </source>
</reference>
<proteinExistence type="predicted"/>
<evidence type="ECO:0000313" key="2">
    <source>
        <dbReference type="Proteomes" id="UP000827976"/>
    </source>
</evidence>
<dbReference type="EMBL" id="CM037011">
    <property type="protein sequence ID" value="KAH7691452.1"/>
    <property type="molecule type" value="Genomic_DNA"/>
</dbReference>
<keyword evidence="2" id="KW-1185">Reference proteome</keyword>
<name>A0ACB7WSD5_DIOAL</name>